<dbReference type="STRING" id="1855912.LuPra_00639"/>
<organism evidence="1 2">
    <name type="scientific">Luteitalea pratensis</name>
    <dbReference type="NCBI Taxonomy" id="1855912"/>
    <lineage>
        <taxon>Bacteria</taxon>
        <taxon>Pseudomonadati</taxon>
        <taxon>Acidobacteriota</taxon>
        <taxon>Vicinamibacteria</taxon>
        <taxon>Vicinamibacterales</taxon>
        <taxon>Vicinamibacteraceae</taxon>
        <taxon>Luteitalea</taxon>
    </lineage>
</organism>
<evidence type="ECO:0000313" key="2">
    <source>
        <dbReference type="Proteomes" id="UP000076079"/>
    </source>
</evidence>
<sequence>MAERVPLIQVGTSGWHYPQGRGAWTRIVYPPPRARGGVDELTWYADRFRTVEVNASFYRDLSPDLTAKWVVRTPPGFEFAVKLHQQFTHPRMHAPSTRDLAPVPDPSPTALAASMDALAPLRGAGRLGPLLAQFPPSFQATPEALAYLSWLAEAVQGVPLAVELRHRSWSDARRETLALLDAAGAAWVLIDEPKFRSSVWQSPGVFVEELRDRPWAYVRLHGRNAAQWWDHEAAEDRYNYLYRPEELEPFVDVAAAAAALGKKLYLYANNHFAGNAVANAAQIRARIGDPVKAPFPRTFLDRFPHLEGIVRTEGLF</sequence>
<gene>
    <name evidence="1" type="ORF">LuPra_00639</name>
</gene>
<evidence type="ECO:0008006" key="3">
    <source>
        <dbReference type="Google" id="ProtNLM"/>
    </source>
</evidence>
<reference evidence="1 2" key="1">
    <citation type="journal article" date="2016" name="Genome Announc.">
        <title>First Complete Genome Sequence of a Subdivision 6 Acidobacterium Strain.</title>
        <authorList>
            <person name="Huang S."/>
            <person name="Vieira S."/>
            <person name="Bunk B."/>
            <person name="Riedel T."/>
            <person name="Sproer C."/>
            <person name="Overmann J."/>
        </authorList>
    </citation>
    <scope>NUCLEOTIDE SEQUENCE [LARGE SCALE GENOMIC DNA]</scope>
    <source>
        <strain evidence="2">DSM 100886 HEG_-6_39</strain>
    </source>
</reference>
<dbReference type="Proteomes" id="UP000076079">
    <property type="component" value="Chromosome"/>
</dbReference>
<protein>
    <recommendedName>
        <fullName evidence="3">DUF72 domain-containing protein</fullName>
    </recommendedName>
</protein>
<keyword evidence="2" id="KW-1185">Reference proteome</keyword>
<dbReference type="InterPro" id="IPR002763">
    <property type="entry name" value="DUF72"/>
</dbReference>
<accession>A0A143PGB6</accession>
<dbReference type="AlphaFoldDB" id="A0A143PGB6"/>
<reference evidence="2" key="2">
    <citation type="submission" date="2016-04" db="EMBL/GenBank/DDBJ databases">
        <title>First Complete Genome Sequence of a Subdivision 6 Acidobacterium.</title>
        <authorList>
            <person name="Huang S."/>
            <person name="Vieira S."/>
            <person name="Bunk B."/>
            <person name="Riedel T."/>
            <person name="Sproeer C."/>
            <person name="Overmann J."/>
        </authorList>
    </citation>
    <scope>NUCLEOTIDE SEQUENCE [LARGE SCALE GENOMIC DNA]</scope>
    <source>
        <strain evidence="2">DSM 100886 HEG_-6_39</strain>
    </source>
</reference>
<dbReference type="InterPro" id="IPR036520">
    <property type="entry name" value="UPF0759_sf"/>
</dbReference>
<dbReference type="Gene3D" id="3.20.20.410">
    <property type="entry name" value="Protein of unknown function UPF0759"/>
    <property type="match status" value="1"/>
</dbReference>
<name>A0A143PGB6_LUTPR</name>
<dbReference type="KEGG" id="abac:LuPra_00639"/>
<proteinExistence type="predicted"/>
<dbReference type="Pfam" id="PF01904">
    <property type="entry name" value="DUF72"/>
    <property type="match status" value="1"/>
</dbReference>
<dbReference type="RefSeq" id="WP_110169412.1">
    <property type="nucleotide sequence ID" value="NZ_CP015136.1"/>
</dbReference>
<dbReference type="SUPFAM" id="SSF117396">
    <property type="entry name" value="TM1631-like"/>
    <property type="match status" value="1"/>
</dbReference>
<dbReference type="OrthoDB" id="9780310at2"/>
<evidence type="ECO:0000313" key="1">
    <source>
        <dbReference type="EMBL" id="AMY07466.1"/>
    </source>
</evidence>
<dbReference type="PANTHER" id="PTHR30348:SF13">
    <property type="entry name" value="UPF0759 PROTEIN YUNF"/>
    <property type="match status" value="1"/>
</dbReference>
<dbReference type="PANTHER" id="PTHR30348">
    <property type="entry name" value="UNCHARACTERIZED PROTEIN YECE"/>
    <property type="match status" value="1"/>
</dbReference>
<dbReference type="EMBL" id="CP015136">
    <property type="protein sequence ID" value="AMY07466.1"/>
    <property type="molecule type" value="Genomic_DNA"/>
</dbReference>